<organism evidence="2 3">
    <name type="scientific">Novipirellula herctigrandis</name>
    <dbReference type="NCBI Taxonomy" id="2527986"/>
    <lineage>
        <taxon>Bacteria</taxon>
        <taxon>Pseudomonadati</taxon>
        <taxon>Planctomycetota</taxon>
        <taxon>Planctomycetia</taxon>
        <taxon>Pirellulales</taxon>
        <taxon>Pirellulaceae</taxon>
        <taxon>Novipirellula</taxon>
    </lineage>
</organism>
<evidence type="ECO:0000256" key="1">
    <source>
        <dbReference type="SAM" id="SignalP"/>
    </source>
</evidence>
<dbReference type="EMBL" id="SJPJ01000001">
    <property type="protein sequence ID" value="TWT79501.1"/>
    <property type="molecule type" value="Genomic_DNA"/>
</dbReference>
<feature type="chain" id="PRO_5023126441" evidence="1">
    <location>
        <begin position="20"/>
        <end position="172"/>
    </location>
</feature>
<dbReference type="Proteomes" id="UP000315010">
    <property type="component" value="Unassembled WGS sequence"/>
</dbReference>
<feature type="signal peptide" evidence="1">
    <location>
        <begin position="1"/>
        <end position="19"/>
    </location>
</feature>
<proteinExistence type="predicted"/>
<sequence length="172" mass="19221" precursor="true">MRTLLSLALFVAAFSPASAQLIGYSRFPIERATDTLNGIDLDAPMSFKGFGMYFDGGSYGARFETDAGIEITLFLPHYGYWSDAARTQLQQPVVFPHKRNGKYIWIEIEPKSNANASLLDAIDSILARDELKRSQVTTLKRVRKCVEDRKPLKEVSERIELYKRNAAVAAGG</sequence>
<keyword evidence="3" id="KW-1185">Reference proteome</keyword>
<keyword evidence="1" id="KW-0732">Signal</keyword>
<dbReference type="OrthoDB" id="9954045at2"/>
<comment type="caution">
    <text evidence="2">The sequence shown here is derived from an EMBL/GenBank/DDBJ whole genome shotgun (WGS) entry which is preliminary data.</text>
</comment>
<reference evidence="2 3" key="1">
    <citation type="submission" date="2019-02" db="EMBL/GenBank/DDBJ databases">
        <title>Deep-cultivation of Planctomycetes and their phenomic and genomic characterization uncovers novel biology.</title>
        <authorList>
            <person name="Wiegand S."/>
            <person name="Jogler M."/>
            <person name="Boedeker C."/>
            <person name="Pinto D."/>
            <person name="Vollmers J."/>
            <person name="Rivas-Marin E."/>
            <person name="Kohn T."/>
            <person name="Peeters S.H."/>
            <person name="Heuer A."/>
            <person name="Rast P."/>
            <person name="Oberbeckmann S."/>
            <person name="Bunk B."/>
            <person name="Jeske O."/>
            <person name="Meyerdierks A."/>
            <person name="Storesund J.E."/>
            <person name="Kallscheuer N."/>
            <person name="Luecker S."/>
            <person name="Lage O.M."/>
            <person name="Pohl T."/>
            <person name="Merkel B.J."/>
            <person name="Hornburger P."/>
            <person name="Mueller R.-W."/>
            <person name="Bruemmer F."/>
            <person name="Labrenz M."/>
            <person name="Spormann A.M."/>
            <person name="Op Den Camp H."/>
            <person name="Overmann J."/>
            <person name="Amann R."/>
            <person name="Jetten M.S.M."/>
            <person name="Mascher T."/>
            <person name="Medema M.H."/>
            <person name="Devos D.P."/>
            <person name="Kaster A.-K."/>
            <person name="Ovreas L."/>
            <person name="Rohde M."/>
            <person name="Galperin M.Y."/>
            <person name="Jogler C."/>
        </authorList>
    </citation>
    <scope>NUCLEOTIDE SEQUENCE [LARGE SCALE GENOMIC DNA]</scope>
    <source>
        <strain evidence="2 3">CA13</strain>
    </source>
</reference>
<name>A0A5C5YXX6_9BACT</name>
<dbReference type="RefSeq" id="WP_146394707.1">
    <property type="nucleotide sequence ID" value="NZ_SJPJ01000001.1"/>
</dbReference>
<dbReference type="AlphaFoldDB" id="A0A5C5YXX6"/>
<evidence type="ECO:0000313" key="3">
    <source>
        <dbReference type="Proteomes" id="UP000315010"/>
    </source>
</evidence>
<accession>A0A5C5YXX6</accession>
<evidence type="ECO:0000313" key="2">
    <source>
        <dbReference type="EMBL" id="TWT79501.1"/>
    </source>
</evidence>
<protein>
    <submittedName>
        <fullName evidence="2">Uncharacterized protein</fullName>
    </submittedName>
</protein>
<gene>
    <name evidence="2" type="ORF">CA13_09030</name>
</gene>